<evidence type="ECO:0000256" key="3">
    <source>
        <dbReference type="ARBA" id="ARBA00011131"/>
    </source>
</evidence>
<evidence type="ECO:0000256" key="5">
    <source>
        <dbReference type="ARBA" id="ARBA00022448"/>
    </source>
</evidence>
<comment type="subcellular location">
    <subcellularLocation>
        <location evidence="1">Cell membrane</location>
        <topology evidence="1">Multi-pass membrane protein</topology>
    </subcellularLocation>
</comment>
<keyword evidence="7 11" id="KW-0812">Transmembrane</keyword>
<dbReference type="eggNOG" id="COG0577">
    <property type="taxonomic scope" value="Bacteria"/>
</dbReference>
<feature type="transmembrane region" description="Helical" evidence="11">
    <location>
        <begin position="250"/>
        <end position="268"/>
    </location>
</feature>
<evidence type="ECO:0000256" key="11">
    <source>
        <dbReference type="SAM" id="Phobius"/>
    </source>
</evidence>
<evidence type="ECO:0000313" key="13">
    <source>
        <dbReference type="EMBL" id="GAK48275.1"/>
    </source>
</evidence>
<comment type="subunit">
    <text evidence="3">The complex is composed of two ATP-binding proteins (HrtA), two transmembrane proteins (HrtB) and a solute-binding protein.</text>
</comment>
<organism evidence="13 14">
    <name type="scientific">Secundilactobacillus oryzae JCM 18671</name>
    <dbReference type="NCBI Taxonomy" id="1291743"/>
    <lineage>
        <taxon>Bacteria</taxon>
        <taxon>Bacillati</taxon>
        <taxon>Bacillota</taxon>
        <taxon>Bacilli</taxon>
        <taxon>Lactobacillales</taxon>
        <taxon>Lactobacillaceae</taxon>
        <taxon>Secundilactobacillus</taxon>
    </lineage>
</organism>
<comment type="similarity">
    <text evidence="2">Belongs to the ABC-4 integral membrane protein family. HrtB subfamily.</text>
</comment>
<gene>
    <name evidence="13" type="ORF">LOSG293_230230</name>
</gene>
<reference evidence="13" key="1">
    <citation type="journal article" date="2014" name="Genome Announc.">
        <title>Draft Genome Sequence of Lactobacillus oryzae Strain SG293T.</title>
        <authorList>
            <person name="Tanizawa Y."/>
            <person name="Fujisawa T."/>
            <person name="Mochizuki T."/>
            <person name="Kaminuma E."/>
            <person name="Nakamura Y."/>
            <person name="Tohno M."/>
        </authorList>
    </citation>
    <scope>NUCLEOTIDE SEQUENCE [LARGE SCALE GENOMIC DNA]</scope>
    <source>
        <strain evidence="13">SG293</strain>
    </source>
</reference>
<dbReference type="STRING" id="1291743.LOSG293_230230"/>
<comment type="caution">
    <text evidence="13">The sequence shown here is derived from an EMBL/GenBank/DDBJ whole genome shotgun (WGS) entry which is preliminary data.</text>
</comment>
<dbReference type="Proteomes" id="UP000028700">
    <property type="component" value="Unassembled WGS sequence"/>
</dbReference>
<comment type="function">
    <text evidence="10">Part of the ABC transporter complex hrt involved in hemin import. Responsible for the translocation of the substrate across the membrane.</text>
</comment>
<evidence type="ECO:0000256" key="7">
    <source>
        <dbReference type="ARBA" id="ARBA00022692"/>
    </source>
</evidence>
<feature type="transmembrane region" description="Helical" evidence="11">
    <location>
        <begin position="15"/>
        <end position="36"/>
    </location>
</feature>
<dbReference type="OrthoDB" id="384327at2"/>
<dbReference type="AlphaFoldDB" id="A0A081BJQ7"/>
<keyword evidence="5" id="KW-0813">Transport</keyword>
<dbReference type="InterPro" id="IPR051125">
    <property type="entry name" value="ABC-4/HrtB_transporter"/>
</dbReference>
<evidence type="ECO:0000259" key="12">
    <source>
        <dbReference type="Pfam" id="PF02687"/>
    </source>
</evidence>
<evidence type="ECO:0000256" key="1">
    <source>
        <dbReference type="ARBA" id="ARBA00004651"/>
    </source>
</evidence>
<evidence type="ECO:0000256" key="10">
    <source>
        <dbReference type="ARBA" id="ARBA00024973"/>
    </source>
</evidence>
<keyword evidence="9 11" id="KW-0472">Membrane</keyword>
<evidence type="ECO:0000256" key="8">
    <source>
        <dbReference type="ARBA" id="ARBA00022989"/>
    </source>
</evidence>
<sequence>MYLAWKEIKYAKLRYALIVGVMVLVAYVVFMLTGLADGLADGNKQAILDWKSSAIVLSDDSNKISSASVLKRSDLDRVSVGEGEKTGVGAYATAVRHEGKSEKQNVSIFGAHQKSFVVPDVVKGRLYRNSHEIIVSQNLIDLGYHLNQKVKLGSQTKAYKIVGITRATKFSEVPVIYLNLNAFTQLKYGAQRFTKAADKPISMVVVKNRAADKVTVKNNGDGTKLDKMSVNTFIQNIPGYSAQNITLDTMIGFLFVVVTAIVGIFLYVMTLQKTVLFGVLKAQGVRTRYLALSIIGQSLIVGVIGVGLAFILGYLTSLVLPAAMPYAIKPVKWLLDGVVLVAVSIIGGLFSIRTVTKVDPVKAIGGE</sequence>
<feature type="domain" description="ABC3 transporter permease C-terminal" evidence="12">
    <location>
        <begin position="250"/>
        <end position="360"/>
    </location>
</feature>
<accession>A0A081BJQ7</accession>
<evidence type="ECO:0000256" key="6">
    <source>
        <dbReference type="ARBA" id="ARBA00022475"/>
    </source>
</evidence>
<evidence type="ECO:0000256" key="4">
    <source>
        <dbReference type="ARBA" id="ARBA00016962"/>
    </source>
</evidence>
<dbReference type="GO" id="GO:0005886">
    <property type="term" value="C:plasma membrane"/>
    <property type="evidence" value="ECO:0007669"/>
    <property type="project" value="UniProtKB-SubCell"/>
</dbReference>
<proteinExistence type="inferred from homology"/>
<dbReference type="PANTHER" id="PTHR43738:SF1">
    <property type="entry name" value="HEMIN TRANSPORT SYSTEM PERMEASE PROTEIN HRTB-RELATED"/>
    <property type="match status" value="1"/>
</dbReference>
<dbReference type="RefSeq" id="WP_034528553.1">
    <property type="nucleotide sequence ID" value="NZ_BBJM01000023.1"/>
</dbReference>
<evidence type="ECO:0000256" key="2">
    <source>
        <dbReference type="ARBA" id="ARBA00008697"/>
    </source>
</evidence>
<dbReference type="PANTHER" id="PTHR43738">
    <property type="entry name" value="ABC TRANSPORTER, MEMBRANE PROTEIN"/>
    <property type="match status" value="1"/>
</dbReference>
<dbReference type="EMBL" id="BBJM01000023">
    <property type="protein sequence ID" value="GAK48275.1"/>
    <property type="molecule type" value="Genomic_DNA"/>
</dbReference>
<evidence type="ECO:0000313" key="14">
    <source>
        <dbReference type="Proteomes" id="UP000028700"/>
    </source>
</evidence>
<keyword evidence="6" id="KW-1003">Cell membrane</keyword>
<keyword evidence="8 11" id="KW-1133">Transmembrane helix</keyword>
<dbReference type="InterPro" id="IPR003838">
    <property type="entry name" value="ABC3_permease_C"/>
</dbReference>
<dbReference type="Pfam" id="PF02687">
    <property type="entry name" value="FtsX"/>
    <property type="match status" value="1"/>
</dbReference>
<name>A0A081BJQ7_9LACO</name>
<feature type="transmembrane region" description="Helical" evidence="11">
    <location>
        <begin position="333"/>
        <end position="352"/>
    </location>
</feature>
<protein>
    <recommendedName>
        <fullName evidence="4">Putative hemin transport system permease protein HrtB</fullName>
    </recommendedName>
</protein>
<feature type="transmembrane region" description="Helical" evidence="11">
    <location>
        <begin position="289"/>
        <end position="313"/>
    </location>
</feature>
<keyword evidence="14" id="KW-1185">Reference proteome</keyword>
<evidence type="ECO:0000256" key="9">
    <source>
        <dbReference type="ARBA" id="ARBA00023136"/>
    </source>
</evidence>